<proteinExistence type="predicted"/>
<protein>
    <submittedName>
        <fullName evidence="1">Uncharacterized protein</fullName>
    </submittedName>
</protein>
<sequence length="319" mass="38297">MKKSAIIFSPYFGKLPEYFDLWLKSCEFNSSIDFMVFTDDERLWDLPKNVTIKKMKFNDFIVKLEKELDITLHIESPYKLCDFKPVYGYVFREYIENYEYWGHCDLDMIFGNILKFMPSETYDKISHLGHLCLYRNDFKILKAFSLKSDSIINYEDIFSSSVHFGFDEIGNYGINEVFKQNNLSIYPYELTTADISPSRQGMVLAHYENNKFTPLFGTRFFTFENGSVYSYEKKEKCIEKKEYSYIHFQKRKFDVNINQYNNVLFTNDTITDFREEPIKILSNNSFNSRAFFNRYKFKIKSILIRVKRNKEIKKIKKRK</sequence>
<accession>A0A6N2XUB7</accession>
<dbReference type="InterPro" id="IPR046733">
    <property type="entry name" value="DUF6625"/>
</dbReference>
<dbReference type="EMBL" id="CACRTL010000003">
    <property type="protein sequence ID" value="VYT58109.1"/>
    <property type="molecule type" value="Genomic_DNA"/>
</dbReference>
<organism evidence="1">
    <name type="scientific">Thomasclavelia ramosa</name>
    <dbReference type="NCBI Taxonomy" id="1547"/>
    <lineage>
        <taxon>Bacteria</taxon>
        <taxon>Bacillati</taxon>
        <taxon>Bacillota</taxon>
        <taxon>Erysipelotrichia</taxon>
        <taxon>Erysipelotrichales</taxon>
        <taxon>Coprobacillaceae</taxon>
        <taxon>Thomasclavelia</taxon>
    </lineage>
</organism>
<dbReference type="RefSeq" id="WP_156635009.1">
    <property type="nucleotide sequence ID" value="NZ_CACRTL010000003.1"/>
</dbReference>
<dbReference type="Pfam" id="PF20330">
    <property type="entry name" value="DUF6625"/>
    <property type="match status" value="1"/>
</dbReference>
<dbReference type="AlphaFoldDB" id="A0A6N2XUB7"/>
<gene>
    <name evidence="1" type="ORF">CRLFYP8_00651</name>
</gene>
<reference evidence="1" key="1">
    <citation type="submission" date="2019-11" db="EMBL/GenBank/DDBJ databases">
        <authorList>
            <person name="Feng L."/>
        </authorList>
    </citation>
    <scope>NUCLEOTIDE SEQUENCE</scope>
    <source>
        <strain evidence="1">CramosumLFYP8</strain>
    </source>
</reference>
<evidence type="ECO:0000313" key="1">
    <source>
        <dbReference type="EMBL" id="VYT58109.1"/>
    </source>
</evidence>
<name>A0A6N2XUB7_9FIRM</name>